<gene>
    <name evidence="3" type="ORF">TCNE_LOCUS5655</name>
</gene>
<name>A0A183UAY5_TOXCA</name>
<feature type="domain" description="Pepsin inhibitor-3-like repeated" evidence="2">
    <location>
        <begin position="73"/>
        <end position="122"/>
    </location>
</feature>
<dbReference type="Proteomes" id="UP000050794">
    <property type="component" value="Unassembled WGS sequence"/>
</dbReference>
<dbReference type="Pfam" id="PF06394">
    <property type="entry name" value="Pepsin-I3"/>
    <property type="match status" value="1"/>
</dbReference>
<reference evidence="5" key="1">
    <citation type="submission" date="2016-06" db="UniProtKB">
        <authorList>
            <consortium name="WormBaseParasite"/>
        </authorList>
    </citation>
    <scope>IDENTIFICATION</scope>
</reference>
<dbReference type="EMBL" id="UYWY01019377">
    <property type="protein sequence ID" value="VDM36856.1"/>
    <property type="molecule type" value="Genomic_DNA"/>
</dbReference>
<evidence type="ECO:0000313" key="3">
    <source>
        <dbReference type="EMBL" id="VDM36856.1"/>
    </source>
</evidence>
<protein>
    <submittedName>
        <fullName evidence="5">Pepsin-I3 domain-containing protein</fullName>
    </submittedName>
</protein>
<dbReference type="WBParaSite" id="TCNE_0000565501-mRNA-1">
    <property type="protein sequence ID" value="TCNE_0000565501-mRNA-1"/>
    <property type="gene ID" value="TCNE_0000565501"/>
</dbReference>
<feature type="region of interest" description="Disordered" evidence="1">
    <location>
        <begin position="157"/>
        <end position="209"/>
    </location>
</feature>
<organism evidence="4 5">
    <name type="scientific">Toxocara canis</name>
    <name type="common">Canine roundworm</name>
    <dbReference type="NCBI Taxonomy" id="6265"/>
    <lineage>
        <taxon>Eukaryota</taxon>
        <taxon>Metazoa</taxon>
        <taxon>Ecdysozoa</taxon>
        <taxon>Nematoda</taxon>
        <taxon>Chromadorea</taxon>
        <taxon>Rhabditida</taxon>
        <taxon>Spirurina</taxon>
        <taxon>Ascaridomorpha</taxon>
        <taxon>Ascaridoidea</taxon>
        <taxon>Toxocaridae</taxon>
        <taxon>Toxocara</taxon>
    </lineage>
</organism>
<sequence length="209" mass="23635">MEQVITNARSIIDVVVYKKSKNRYHQLSPAEGMLLLLVTAGLLLNVVQKCDATTIFSSSNSQQNAIITSGNISCIVSNGELYVNGKHKGQLTTVQKEEFDKYTKGLDLWGTELHRCIQQEMEASMKRMMRIQKAISKIFDQDGLFSSHFTSFHNLIDDDEDSTNDTKSEHNKVSQEKSTEKKALEKKHESLADRSNVDNFPNIPSFCKE</sequence>
<feature type="compositionally biased region" description="Basic and acidic residues" evidence="1">
    <location>
        <begin position="164"/>
        <end position="196"/>
    </location>
</feature>
<proteinExistence type="predicted"/>
<dbReference type="Gene3D" id="3.30.1120.50">
    <property type="entry name" value="Pepsin inhibitor-3"/>
    <property type="match status" value="1"/>
</dbReference>
<reference evidence="3 4" key="2">
    <citation type="submission" date="2018-11" db="EMBL/GenBank/DDBJ databases">
        <authorList>
            <consortium name="Pathogen Informatics"/>
        </authorList>
    </citation>
    <scope>NUCLEOTIDE SEQUENCE [LARGE SCALE GENOMIC DNA]</scope>
</reference>
<evidence type="ECO:0000259" key="2">
    <source>
        <dbReference type="Pfam" id="PF06394"/>
    </source>
</evidence>
<evidence type="ECO:0000313" key="4">
    <source>
        <dbReference type="Proteomes" id="UP000050794"/>
    </source>
</evidence>
<evidence type="ECO:0000313" key="5">
    <source>
        <dbReference type="WBParaSite" id="TCNE_0000565501-mRNA-1"/>
    </source>
</evidence>
<evidence type="ECO:0000256" key="1">
    <source>
        <dbReference type="SAM" id="MobiDB-lite"/>
    </source>
</evidence>
<dbReference type="InterPro" id="IPR038412">
    <property type="entry name" value="Pepsin-I3_sf"/>
</dbReference>
<accession>A0A183UAY5</accession>
<dbReference type="InterPro" id="IPR010480">
    <property type="entry name" value="Pepsin-I3"/>
</dbReference>
<dbReference type="AlphaFoldDB" id="A0A183UAY5"/>
<keyword evidence="4" id="KW-1185">Reference proteome</keyword>